<feature type="transmembrane region" description="Helical" evidence="1">
    <location>
        <begin position="12"/>
        <end position="33"/>
    </location>
</feature>
<name>A0A9W6FZ74_9BACT</name>
<evidence type="ECO:0000313" key="3">
    <source>
        <dbReference type="Proteomes" id="UP001144352"/>
    </source>
</evidence>
<keyword evidence="1" id="KW-0812">Transmembrane</keyword>
<keyword evidence="3" id="KW-1185">Reference proteome</keyword>
<evidence type="ECO:0000256" key="1">
    <source>
        <dbReference type="SAM" id="Phobius"/>
    </source>
</evidence>
<dbReference type="EMBL" id="BSDS01000001">
    <property type="protein sequence ID" value="GLI37502.1"/>
    <property type="molecule type" value="Genomic_DNA"/>
</dbReference>
<keyword evidence="1" id="KW-0472">Membrane</keyword>
<dbReference type="RefSeq" id="WP_214185978.1">
    <property type="nucleotide sequence ID" value="NZ_BSDS01000001.1"/>
</dbReference>
<protein>
    <submittedName>
        <fullName evidence="2">Uncharacterized protein</fullName>
    </submittedName>
</protein>
<reference evidence="2" key="1">
    <citation type="submission" date="2022-12" db="EMBL/GenBank/DDBJ databases">
        <title>Reference genome sequencing for broad-spectrum identification of bacterial and archaeal isolates by mass spectrometry.</title>
        <authorList>
            <person name="Sekiguchi Y."/>
            <person name="Tourlousse D.M."/>
        </authorList>
    </citation>
    <scope>NUCLEOTIDE SEQUENCE</scope>
    <source>
        <strain evidence="2">H2</strain>
    </source>
</reference>
<dbReference type="AlphaFoldDB" id="A0A9W6FZ74"/>
<sequence length="120" mass="14069">MNRPERKLKDSIIIATAISIVAFIGYFISEMVGFDKMNPAKSPKTFYEIIDEWPRLIGFSAFVFVAVWWWQMSQKEPDIVICCNCKEVHEKEKVSDSICQRCGGRLEELEGYYDRHPEQR</sequence>
<evidence type="ECO:0000313" key="2">
    <source>
        <dbReference type="EMBL" id="GLI37502.1"/>
    </source>
</evidence>
<comment type="caution">
    <text evidence="2">The sequence shown here is derived from an EMBL/GenBank/DDBJ whole genome shotgun (WGS) entry which is preliminary data.</text>
</comment>
<keyword evidence="1" id="KW-1133">Transmembrane helix</keyword>
<proteinExistence type="predicted"/>
<feature type="transmembrane region" description="Helical" evidence="1">
    <location>
        <begin position="53"/>
        <end position="70"/>
    </location>
</feature>
<gene>
    <name evidence="2" type="ORF">GHYDROH2_10030</name>
</gene>
<accession>A0A9W6FZ74</accession>
<dbReference type="Proteomes" id="UP001144352">
    <property type="component" value="Unassembled WGS sequence"/>
</dbReference>
<organism evidence="2 3">
    <name type="scientific">Geobacter hydrogenophilus</name>
    <dbReference type="NCBI Taxonomy" id="40983"/>
    <lineage>
        <taxon>Bacteria</taxon>
        <taxon>Pseudomonadati</taxon>
        <taxon>Thermodesulfobacteriota</taxon>
        <taxon>Desulfuromonadia</taxon>
        <taxon>Geobacterales</taxon>
        <taxon>Geobacteraceae</taxon>
        <taxon>Geobacter</taxon>
    </lineage>
</organism>